<dbReference type="SUPFAM" id="SSF57667">
    <property type="entry name" value="beta-beta-alpha zinc fingers"/>
    <property type="match status" value="1"/>
</dbReference>
<dbReference type="Gene3D" id="3.30.160.60">
    <property type="entry name" value="Classic Zinc Finger"/>
    <property type="match status" value="1"/>
</dbReference>
<name>A0A6A1W0I1_9ROSI</name>
<dbReference type="PROSITE" id="PS00028">
    <property type="entry name" value="ZINC_FINGER_C2H2_1"/>
    <property type="match status" value="1"/>
</dbReference>
<gene>
    <name evidence="10" type="ORF">CJ030_MR3G014764</name>
</gene>
<dbReference type="OrthoDB" id="1708403at2759"/>
<dbReference type="GO" id="GO:0008270">
    <property type="term" value="F:zinc ion binding"/>
    <property type="evidence" value="ECO:0007669"/>
    <property type="project" value="UniProtKB-KW"/>
</dbReference>
<keyword evidence="4" id="KW-0862">Zinc</keyword>
<keyword evidence="2" id="KW-0479">Metal-binding</keyword>
<accession>A0A6A1W0I1</accession>
<evidence type="ECO:0000256" key="7">
    <source>
        <dbReference type="ARBA" id="ARBA00023242"/>
    </source>
</evidence>
<reference evidence="10 11" key="1">
    <citation type="journal article" date="2019" name="Plant Biotechnol. J.">
        <title>The red bayberry genome and genetic basis of sex determination.</title>
        <authorList>
            <person name="Jia H.M."/>
            <person name="Jia H.J."/>
            <person name="Cai Q.L."/>
            <person name="Wang Y."/>
            <person name="Zhao H.B."/>
            <person name="Yang W.F."/>
            <person name="Wang G.Y."/>
            <person name="Li Y.H."/>
            <person name="Zhan D.L."/>
            <person name="Shen Y.T."/>
            <person name="Niu Q.F."/>
            <person name="Chang L."/>
            <person name="Qiu J."/>
            <person name="Zhao L."/>
            <person name="Xie H.B."/>
            <person name="Fu W.Y."/>
            <person name="Jin J."/>
            <person name="Li X.W."/>
            <person name="Jiao Y."/>
            <person name="Zhou C.C."/>
            <person name="Tu T."/>
            <person name="Chai C.Y."/>
            <person name="Gao J.L."/>
            <person name="Fan L.J."/>
            <person name="van de Weg E."/>
            <person name="Wang J.Y."/>
            <person name="Gao Z.S."/>
        </authorList>
    </citation>
    <scope>NUCLEOTIDE SEQUENCE [LARGE SCALE GENOMIC DNA]</scope>
    <source>
        <tissue evidence="10">Leaves</tissue>
    </source>
</reference>
<dbReference type="Pfam" id="PF13912">
    <property type="entry name" value="zf-C2H2_6"/>
    <property type="match status" value="1"/>
</dbReference>
<keyword evidence="7" id="KW-0539">Nucleus</keyword>
<evidence type="ECO:0000259" key="9">
    <source>
        <dbReference type="PROSITE" id="PS50157"/>
    </source>
</evidence>
<dbReference type="PROSITE" id="PS50157">
    <property type="entry name" value="ZINC_FINGER_C2H2_2"/>
    <property type="match status" value="1"/>
</dbReference>
<keyword evidence="6" id="KW-0804">Transcription</keyword>
<proteinExistence type="predicted"/>
<feature type="domain" description="C2H2-type" evidence="9">
    <location>
        <begin position="54"/>
        <end position="81"/>
    </location>
</feature>
<dbReference type="EMBL" id="RXIC02000021">
    <property type="protein sequence ID" value="KAB1217826.1"/>
    <property type="molecule type" value="Genomic_DNA"/>
</dbReference>
<protein>
    <submittedName>
        <fullName evidence="10">Putative transcriptional regulator RABBIT EARS</fullName>
    </submittedName>
</protein>
<dbReference type="PANTHER" id="PTHR45801">
    <property type="entry name" value="OS07G0101800 PROTEIN"/>
    <property type="match status" value="1"/>
</dbReference>
<dbReference type="InterPro" id="IPR036236">
    <property type="entry name" value="Znf_C2H2_sf"/>
</dbReference>
<evidence type="ECO:0000256" key="8">
    <source>
        <dbReference type="PROSITE-ProRule" id="PRU00042"/>
    </source>
</evidence>
<evidence type="ECO:0000256" key="4">
    <source>
        <dbReference type="ARBA" id="ARBA00022833"/>
    </source>
</evidence>
<dbReference type="PANTHER" id="PTHR45801:SF119">
    <property type="entry name" value="ZINC FINGER PROTEIN 10-LIKE"/>
    <property type="match status" value="1"/>
</dbReference>
<evidence type="ECO:0000256" key="3">
    <source>
        <dbReference type="ARBA" id="ARBA00022771"/>
    </source>
</evidence>
<sequence length="278" mass="30827">MEEAPYWMWMKRKEILRSRSPPSMNSLNYSWEEKAFAEDAAGPLGGCVWPPRSYSCSFCTREFRSAQALGGHMNVHRRDRAMLRQALNPINEARHHQNNDQINQLKTSLGDHLSSDVGKLRNNLDGKAIVASGTLSPPRVPALSTPETLGANTSFSSAYSSSFVHSWSDPAEARLLSSSESKPRVEKNPREEDYMCCSYDDYVDTDLSVGMNRFVSPNRTTGSCGDEAVSCKRLKTAVSSLSTFFLKACSDDKTGLLMANTIEDLDLELRLGDPATVK</sequence>
<organism evidence="10 11">
    <name type="scientific">Morella rubra</name>
    <name type="common">Chinese bayberry</name>
    <dbReference type="NCBI Taxonomy" id="262757"/>
    <lineage>
        <taxon>Eukaryota</taxon>
        <taxon>Viridiplantae</taxon>
        <taxon>Streptophyta</taxon>
        <taxon>Embryophyta</taxon>
        <taxon>Tracheophyta</taxon>
        <taxon>Spermatophyta</taxon>
        <taxon>Magnoliopsida</taxon>
        <taxon>eudicotyledons</taxon>
        <taxon>Gunneridae</taxon>
        <taxon>Pentapetalae</taxon>
        <taxon>rosids</taxon>
        <taxon>fabids</taxon>
        <taxon>Fagales</taxon>
        <taxon>Myricaceae</taxon>
        <taxon>Morella</taxon>
    </lineage>
</organism>
<evidence type="ECO:0000313" key="10">
    <source>
        <dbReference type="EMBL" id="KAB1217826.1"/>
    </source>
</evidence>
<evidence type="ECO:0000256" key="6">
    <source>
        <dbReference type="ARBA" id="ARBA00023163"/>
    </source>
</evidence>
<evidence type="ECO:0000256" key="1">
    <source>
        <dbReference type="ARBA" id="ARBA00004123"/>
    </source>
</evidence>
<evidence type="ECO:0000313" key="11">
    <source>
        <dbReference type="Proteomes" id="UP000516437"/>
    </source>
</evidence>
<dbReference type="SMART" id="SM00355">
    <property type="entry name" value="ZnF_C2H2"/>
    <property type="match status" value="1"/>
</dbReference>
<evidence type="ECO:0000256" key="5">
    <source>
        <dbReference type="ARBA" id="ARBA00023015"/>
    </source>
</evidence>
<keyword evidence="3 8" id="KW-0863">Zinc-finger</keyword>
<dbReference type="InterPro" id="IPR013087">
    <property type="entry name" value="Znf_C2H2_type"/>
</dbReference>
<keyword evidence="5" id="KW-0805">Transcription regulation</keyword>
<keyword evidence="11" id="KW-1185">Reference proteome</keyword>
<comment type="caution">
    <text evidence="10">The sequence shown here is derived from an EMBL/GenBank/DDBJ whole genome shotgun (WGS) entry which is preliminary data.</text>
</comment>
<dbReference type="GO" id="GO:0005634">
    <property type="term" value="C:nucleus"/>
    <property type="evidence" value="ECO:0007669"/>
    <property type="project" value="UniProtKB-SubCell"/>
</dbReference>
<comment type="subcellular location">
    <subcellularLocation>
        <location evidence="1">Nucleus</location>
    </subcellularLocation>
</comment>
<dbReference type="Proteomes" id="UP000516437">
    <property type="component" value="Chromosome 3"/>
</dbReference>
<dbReference type="AlphaFoldDB" id="A0A6A1W0I1"/>
<dbReference type="InterPro" id="IPR052426">
    <property type="entry name" value="Plant_dev_regulator"/>
</dbReference>
<evidence type="ECO:0000256" key="2">
    <source>
        <dbReference type="ARBA" id="ARBA00022723"/>
    </source>
</evidence>